<feature type="compositionally biased region" description="Polar residues" evidence="1">
    <location>
        <begin position="90"/>
        <end position="100"/>
    </location>
</feature>
<dbReference type="EMBL" id="CH699466">
    <property type="protein sequence ID" value="EDW25725.1"/>
    <property type="molecule type" value="Genomic_DNA"/>
</dbReference>
<evidence type="ECO:0000313" key="2">
    <source>
        <dbReference type="EMBL" id="EDW25725.1"/>
    </source>
</evidence>
<feature type="compositionally biased region" description="Basic and acidic residues" evidence="1">
    <location>
        <begin position="179"/>
        <end position="190"/>
    </location>
</feature>
<sequence>EQPEATTDAAAGIFNDIEGVGKTGIRKSDVKSALGQKLLEAIGLPQNSDLPPESSRDTVRSALKRSLKKAQEQQQQLKRVKQEEPVKQLADSTTKPSASESAEEHKKAIAERELALLKRRSKVSEERKPSLKDEKSERTDVSSSSSRNRRNRKSKTDVLVEDSADEEKKPERWDEDDDLPLKTEGEKALERSGSSSSSRPARTSKTMSKYYKGPSGDKTLSSLKSQHSMGTRSTRQR</sequence>
<evidence type="ECO:0000313" key="3">
    <source>
        <dbReference type="Proteomes" id="UP000008744"/>
    </source>
</evidence>
<accession>B4ISD8</accession>
<gene>
    <name evidence="2" type="primary">Dper\GL16628</name>
    <name evidence="2" type="ORF">Dper_GL16628</name>
</gene>
<dbReference type="OrthoDB" id="654211at2759"/>
<dbReference type="AlphaFoldDB" id="B4ISD8"/>
<dbReference type="SMR" id="B4ISD8"/>
<organism evidence="3">
    <name type="scientific">Drosophila persimilis</name>
    <name type="common">Fruit fly</name>
    <dbReference type="NCBI Taxonomy" id="7234"/>
    <lineage>
        <taxon>Eukaryota</taxon>
        <taxon>Metazoa</taxon>
        <taxon>Ecdysozoa</taxon>
        <taxon>Arthropoda</taxon>
        <taxon>Hexapoda</taxon>
        <taxon>Insecta</taxon>
        <taxon>Pterygota</taxon>
        <taxon>Neoptera</taxon>
        <taxon>Endopterygota</taxon>
        <taxon>Diptera</taxon>
        <taxon>Brachycera</taxon>
        <taxon>Muscomorpha</taxon>
        <taxon>Ephydroidea</taxon>
        <taxon>Drosophilidae</taxon>
        <taxon>Drosophila</taxon>
        <taxon>Sophophora</taxon>
    </lineage>
</organism>
<name>B4ISD8_DROPE</name>
<protein>
    <submittedName>
        <fullName evidence="2">GL16628</fullName>
    </submittedName>
</protein>
<feature type="region of interest" description="Disordered" evidence="1">
    <location>
        <begin position="43"/>
        <end position="237"/>
    </location>
</feature>
<dbReference type="HOGENOM" id="CLU_1173160_0_0_1"/>
<proteinExistence type="predicted"/>
<reference evidence="2 3" key="1">
    <citation type="journal article" date="2007" name="Nature">
        <title>Evolution of genes and genomes on the Drosophila phylogeny.</title>
        <authorList>
            <consortium name="Drosophila 12 Genomes Consortium"/>
            <person name="Clark A.G."/>
            <person name="Eisen M.B."/>
            <person name="Smith D.R."/>
            <person name="Bergman C.M."/>
            <person name="Oliver B."/>
            <person name="Markow T.A."/>
            <person name="Kaufman T.C."/>
            <person name="Kellis M."/>
            <person name="Gelbart W."/>
            <person name="Iyer V.N."/>
            <person name="Pollard D.A."/>
            <person name="Sackton T.B."/>
            <person name="Larracuente A.M."/>
            <person name="Singh N.D."/>
            <person name="Abad J.P."/>
            <person name="Abt D.N."/>
            <person name="Adryan B."/>
            <person name="Aguade M."/>
            <person name="Akashi H."/>
            <person name="Anderson W.W."/>
            <person name="Aquadro C.F."/>
            <person name="Ardell D.H."/>
            <person name="Arguello R."/>
            <person name="Artieri C.G."/>
            <person name="Barbash D.A."/>
            <person name="Barker D."/>
            <person name="Barsanti P."/>
            <person name="Batterham P."/>
            <person name="Batzoglou S."/>
            <person name="Begun D."/>
            <person name="Bhutkar A."/>
            <person name="Blanco E."/>
            <person name="Bosak S.A."/>
            <person name="Bradley R.K."/>
            <person name="Brand A.D."/>
            <person name="Brent M.R."/>
            <person name="Brooks A.N."/>
            <person name="Brown R.H."/>
            <person name="Butlin R.K."/>
            <person name="Caggese C."/>
            <person name="Calvi B.R."/>
            <person name="Bernardo de Carvalho A."/>
            <person name="Caspi A."/>
            <person name="Castrezana S."/>
            <person name="Celniker S.E."/>
            <person name="Chang J.L."/>
            <person name="Chapple C."/>
            <person name="Chatterji S."/>
            <person name="Chinwalla A."/>
            <person name="Civetta A."/>
            <person name="Clifton S.W."/>
            <person name="Comeron J.M."/>
            <person name="Costello J.C."/>
            <person name="Coyne J.A."/>
            <person name="Daub J."/>
            <person name="David R.G."/>
            <person name="Delcher A.L."/>
            <person name="Delehaunty K."/>
            <person name="Do C.B."/>
            <person name="Ebling H."/>
            <person name="Edwards K."/>
            <person name="Eickbush T."/>
            <person name="Evans J.D."/>
            <person name="Filipski A."/>
            <person name="Findeiss S."/>
            <person name="Freyhult E."/>
            <person name="Fulton L."/>
            <person name="Fulton R."/>
            <person name="Garcia A.C."/>
            <person name="Gardiner A."/>
            <person name="Garfield D.A."/>
            <person name="Garvin B.E."/>
            <person name="Gibson G."/>
            <person name="Gilbert D."/>
            <person name="Gnerre S."/>
            <person name="Godfrey J."/>
            <person name="Good R."/>
            <person name="Gotea V."/>
            <person name="Gravely B."/>
            <person name="Greenberg A.J."/>
            <person name="Griffiths-Jones S."/>
            <person name="Gross S."/>
            <person name="Guigo R."/>
            <person name="Gustafson E.A."/>
            <person name="Haerty W."/>
            <person name="Hahn M.W."/>
            <person name="Halligan D.L."/>
            <person name="Halpern A.L."/>
            <person name="Halter G.M."/>
            <person name="Han M.V."/>
            <person name="Heger A."/>
            <person name="Hillier L."/>
            <person name="Hinrichs A.S."/>
            <person name="Holmes I."/>
            <person name="Hoskins R.A."/>
            <person name="Hubisz M.J."/>
            <person name="Hultmark D."/>
            <person name="Huntley M.A."/>
            <person name="Jaffe D.B."/>
            <person name="Jagadeeshan S."/>
            <person name="Jeck W.R."/>
            <person name="Johnson J."/>
            <person name="Jones C.D."/>
            <person name="Jordan W.C."/>
            <person name="Karpen G.H."/>
            <person name="Kataoka E."/>
            <person name="Keightley P.D."/>
            <person name="Kheradpour P."/>
            <person name="Kirkness E.F."/>
            <person name="Koerich L.B."/>
            <person name="Kristiansen K."/>
            <person name="Kudrna D."/>
            <person name="Kulathinal R.J."/>
            <person name="Kumar S."/>
            <person name="Kwok R."/>
            <person name="Lander E."/>
            <person name="Langley C.H."/>
            <person name="Lapoint R."/>
            <person name="Lazzaro B.P."/>
            <person name="Lee S.J."/>
            <person name="Levesque L."/>
            <person name="Li R."/>
            <person name="Lin C.F."/>
            <person name="Lin M.F."/>
            <person name="Lindblad-Toh K."/>
            <person name="Llopart A."/>
            <person name="Long M."/>
            <person name="Low L."/>
            <person name="Lozovsky E."/>
            <person name="Lu J."/>
            <person name="Luo M."/>
            <person name="Machado C.A."/>
            <person name="Makalowski W."/>
            <person name="Marzo M."/>
            <person name="Matsuda M."/>
            <person name="Matzkin L."/>
            <person name="McAllister B."/>
            <person name="McBride C.S."/>
            <person name="McKernan B."/>
            <person name="McKernan K."/>
            <person name="Mendez-Lago M."/>
            <person name="Minx P."/>
            <person name="Mollenhauer M.U."/>
            <person name="Montooth K."/>
            <person name="Mount S.M."/>
            <person name="Mu X."/>
            <person name="Myers E."/>
            <person name="Negre B."/>
            <person name="Newfeld S."/>
            <person name="Nielsen R."/>
            <person name="Noor M.A."/>
            <person name="O'Grady P."/>
            <person name="Pachter L."/>
            <person name="Papaceit M."/>
            <person name="Parisi M.J."/>
            <person name="Parisi M."/>
            <person name="Parts L."/>
            <person name="Pedersen J.S."/>
            <person name="Pesole G."/>
            <person name="Phillippy A.M."/>
            <person name="Ponting C.P."/>
            <person name="Pop M."/>
            <person name="Porcelli D."/>
            <person name="Powell J.R."/>
            <person name="Prohaska S."/>
            <person name="Pruitt K."/>
            <person name="Puig M."/>
            <person name="Quesneville H."/>
            <person name="Ram K.R."/>
            <person name="Rand D."/>
            <person name="Rasmussen M.D."/>
            <person name="Reed L.K."/>
            <person name="Reenan R."/>
            <person name="Reily A."/>
            <person name="Remington K.A."/>
            <person name="Rieger T.T."/>
            <person name="Ritchie M.G."/>
            <person name="Robin C."/>
            <person name="Rogers Y.H."/>
            <person name="Rohde C."/>
            <person name="Rozas J."/>
            <person name="Rubenfield M.J."/>
            <person name="Ruiz A."/>
            <person name="Russo S."/>
            <person name="Salzberg S.L."/>
            <person name="Sanchez-Gracia A."/>
            <person name="Saranga D.J."/>
            <person name="Sato H."/>
            <person name="Schaeffer S.W."/>
            <person name="Schatz M.C."/>
            <person name="Schlenke T."/>
            <person name="Schwartz R."/>
            <person name="Segarra C."/>
            <person name="Singh R.S."/>
            <person name="Sirot L."/>
            <person name="Sirota M."/>
            <person name="Sisneros N.B."/>
            <person name="Smith C.D."/>
            <person name="Smith T.F."/>
            <person name="Spieth J."/>
            <person name="Stage D.E."/>
            <person name="Stark A."/>
            <person name="Stephan W."/>
            <person name="Strausberg R.L."/>
            <person name="Strempel S."/>
            <person name="Sturgill D."/>
            <person name="Sutton G."/>
            <person name="Sutton G.G."/>
            <person name="Tao W."/>
            <person name="Teichmann S."/>
            <person name="Tobari Y.N."/>
            <person name="Tomimura Y."/>
            <person name="Tsolas J.M."/>
            <person name="Valente V.L."/>
            <person name="Venter E."/>
            <person name="Venter J.C."/>
            <person name="Vicario S."/>
            <person name="Vieira F.G."/>
            <person name="Vilella A.J."/>
            <person name="Villasante A."/>
            <person name="Walenz B."/>
            <person name="Wang J."/>
            <person name="Wasserman M."/>
            <person name="Watts T."/>
            <person name="Wilson D."/>
            <person name="Wilson R.K."/>
            <person name="Wing R.A."/>
            <person name="Wolfner M.F."/>
            <person name="Wong A."/>
            <person name="Wong G.K."/>
            <person name="Wu C.I."/>
            <person name="Wu G."/>
            <person name="Yamamoto D."/>
            <person name="Yang H.P."/>
            <person name="Yang S.P."/>
            <person name="Yorke J.A."/>
            <person name="Yoshida K."/>
            <person name="Zdobnov E."/>
            <person name="Zhang P."/>
            <person name="Zhang Y."/>
            <person name="Zimin A.V."/>
            <person name="Baldwin J."/>
            <person name="Abdouelleil A."/>
            <person name="Abdulkadir J."/>
            <person name="Abebe A."/>
            <person name="Abera B."/>
            <person name="Abreu J."/>
            <person name="Acer S.C."/>
            <person name="Aftuck L."/>
            <person name="Alexander A."/>
            <person name="An P."/>
            <person name="Anderson E."/>
            <person name="Anderson S."/>
            <person name="Arachi H."/>
            <person name="Azer M."/>
            <person name="Bachantsang P."/>
            <person name="Barry A."/>
            <person name="Bayul T."/>
            <person name="Berlin A."/>
            <person name="Bessette D."/>
            <person name="Bloom T."/>
            <person name="Blye J."/>
            <person name="Boguslavskiy L."/>
            <person name="Bonnet C."/>
            <person name="Boukhgalter B."/>
            <person name="Bourzgui I."/>
            <person name="Brown A."/>
            <person name="Cahill P."/>
            <person name="Channer S."/>
            <person name="Cheshatsang Y."/>
            <person name="Chuda L."/>
            <person name="Citroen M."/>
            <person name="Collymore A."/>
            <person name="Cooke P."/>
            <person name="Costello M."/>
            <person name="D'Aco K."/>
            <person name="Daza R."/>
            <person name="De Haan G."/>
            <person name="DeGray S."/>
            <person name="DeMaso C."/>
            <person name="Dhargay N."/>
            <person name="Dooley K."/>
            <person name="Dooley E."/>
            <person name="Doricent M."/>
            <person name="Dorje P."/>
            <person name="Dorjee K."/>
            <person name="Dupes A."/>
            <person name="Elong R."/>
            <person name="Falk J."/>
            <person name="Farina A."/>
            <person name="Faro S."/>
            <person name="Ferguson D."/>
            <person name="Fisher S."/>
            <person name="Foley C.D."/>
            <person name="Franke A."/>
            <person name="Friedrich D."/>
            <person name="Gadbois L."/>
            <person name="Gearin G."/>
            <person name="Gearin C.R."/>
            <person name="Giannoukos G."/>
            <person name="Goode T."/>
            <person name="Graham J."/>
            <person name="Grandbois E."/>
            <person name="Grewal S."/>
            <person name="Gyaltsen K."/>
            <person name="Hafez N."/>
            <person name="Hagos B."/>
            <person name="Hall J."/>
            <person name="Henson C."/>
            <person name="Hollinger A."/>
            <person name="Honan T."/>
            <person name="Huard M.D."/>
            <person name="Hughes L."/>
            <person name="Hurhula B."/>
            <person name="Husby M.E."/>
            <person name="Kamat A."/>
            <person name="Kanga B."/>
            <person name="Kashin S."/>
            <person name="Khazanovich D."/>
            <person name="Kisner P."/>
            <person name="Lance K."/>
            <person name="Lara M."/>
            <person name="Lee W."/>
            <person name="Lennon N."/>
            <person name="Letendre F."/>
            <person name="LeVine R."/>
            <person name="Lipovsky A."/>
            <person name="Liu X."/>
            <person name="Liu J."/>
            <person name="Liu S."/>
            <person name="Lokyitsang T."/>
            <person name="Lokyitsang Y."/>
            <person name="Lubonja R."/>
            <person name="Lui A."/>
            <person name="MacDonald P."/>
            <person name="Magnisalis V."/>
            <person name="Maru K."/>
            <person name="Matthews C."/>
            <person name="McCusker W."/>
            <person name="McDonough S."/>
            <person name="Mehta T."/>
            <person name="Meldrim J."/>
            <person name="Meneus L."/>
            <person name="Mihai O."/>
            <person name="Mihalev A."/>
            <person name="Mihova T."/>
            <person name="Mittelman R."/>
            <person name="Mlenga V."/>
            <person name="Montmayeur A."/>
            <person name="Mulrain L."/>
            <person name="Navidi A."/>
            <person name="Naylor J."/>
            <person name="Negash T."/>
            <person name="Nguyen T."/>
            <person name="Nguyen N."/>
            <person name="Nicol R."/>
            <person name="Norbu C."/>
            <person name="Norbu N."/>
            <person name="Novod N."/>
            <person name="O'Neill B."/>
            <person name="Osman S."/>
            <person name="Markiewicz E."/>
            <person name="Oyono O.L."/>
            <person name="Patti C."/>
            <person name="Phunkhang P."/>
            <person name="Pierre F."/>
            <person name="Priest M."/>
            <person name="Raghuraman S."/>
            <person name="Rege F."/>
            <person name="Reyes R."/>
            <person name="Rise C."/>
            <person name="Rogov P."/>
            <person name="Ross K."/>
            <person name="Ryan E."/>
            <person name="Settipalli S."/>
            <person name="Shea T."/>
            <person name="Sherpa N."/>
            <person name="Shi L."/>
            <person name="Shih D."/>
            <person name="Sparrow T."/>
            <person name="Spaulding J."/>
            <person name="Stalker J."/>
            <person name="Stange-Thomann N."/>
            <person name="Stavropoulos S."/>
            <person name="Stone C."/>
            <person name="Strader C."/>
            <person name="Tesfaye S."/>
            <person name="Thomson T."/>
            <person name="Thoulutsang Y."/>
            <person name="Thoulutsang D."/>
            <person name="Topham K."/>
            <person name="Topping I."/>
            <person name="Tsamla T."/>
            <person name="Vassiliev H."/>
            <person name="Vo A."/>
            <person name="Wangchuk T."/>
            <person name="Wangdi T."/>
            <person name="Weiand M."/>
            <person name="Wilkinson J."/>
            <person name="Wilson A."/>
            <person name="Yadav S."/>
            <person name="Young G."/>
            <person name="Yu Q."/>
            <person name="Zembek L."/>
            <person name="Zhong D."/>
            <person name="Zimmer A."/>
            <person name="Zwirko Z."/>
            <person name="Jaffe D.B."/>
            <person name="Alvarez P."/>
            <person name="Brockman W."/>
            <person name="Butler J."/>
            <person name="Chin C."/>
            <person name="Gnerre S."/>
            <person name="Grabherr M."/>
            <person name="Kleber M."/>
            <person name="Mauceli E."/>
            <person name="MacCallum I."/>
        </authorList>
    </citation>
    <scope>NUCLEOTIDE SEQUENCE [LARGE SCALE GENOMIC DNA]</scope>
    <source>
        <strain evidence="3">MSH-3 / Tucson 14011-0111.49</strain>
    </source>
</reference>
<feature type="non-terminal residue" evidence="2">
    <location>
        <position position="1"/>
    </location>
</feature>
<feature type="compositionally biased region" description="Polar residues" evidence="1">
    <location>
        <begin position="218"/>
        <end position="237"/>
    </location>
</feature>
<dbReference type="PANTHER" id="PTHR39942:SF1">
    <property type="entry name" value="BCDNA.LD26519-RELATED"/>
    <property type="match status" value="1"/>
</dbReference>
<dbReference type="Proteomes" id="UP000008744">
    <property type="component" value="Unassembled WGS sequence"/>
</dbReference>
<dbReference type="PANTHER" id="PTHR39942">
    <property type="entry name" value="BCDNA.LD26519-RELATED"/>
    <property type="match status" value="1"/>
</dbReference>
<keyword evidence="3" id="KW-1185">Reference proteome</keyword>
<evidence type="ECO:0000256" key="1">
    <source>
        <dbReference type="SAM" id="MobiDB-lite"/>
    </source>
</evidence>
<feature type="compositionally biased region" description="Low complexity" evidence="1">
    <location>
        <begin position="191"/>
        <end position="204"/>
    </location>
</feature>
<feature type="compositionally biased region" description="Basic and acidic residues" evidence="1">
    <location>
        <begin position="102"/>
        <end position="140"/>
    </location>
</feature>
<dbReference type="eggNOG" id="ENOG502TA4K">
    <property type="taxonomic scope" value="Eukaryota"/>
</dbReference>